<dbReference type="Proteomes" id="UP001256827">
    <property type="component" value="Chromosome"/>
</dbReference>
<evidence type="ECO:0000313" key="2">
    <source>
        <dbReference type="EMBL" id="WNC12239.1"/>
    </source>
</evidence>
<feature type="domain" description="GP-PDE" evidence="1">
    <location>
        <begin position="64"/>
        <end position="329"/>
    </location>
</feature>
<sequence length="342" mass="38077">MNKRNSGPRKPIWKRKSLWILLFFVAFVYVNNSSLLEGPSGREPFLLAHRGMAQTFHMEGITNETCTAERIYPPEHPFLENTIPSMQAAFDAGADIVELDVQPTKDGKFAVFHDWTLGCRTNGEGVTRDFSLAELQKLDVGYNYTPDGGATYPFRGKGIGLMPSLDEVFSQFPAQPFLIHVKSNDPSEGVMLADYLQKLPAERLASLTVYGGDEPIATLHEKLPQMRVMSMATLKSCLIPYIAVGWSGYVPNACSHTQLHIPDKIAPLLWGWPNRFMERMDAQDTRVILVAGSGDVSSGFDTLEDLQRIPDGFSGGIWTNRIDRIAAAYKHGESSYFVPKSE</sequence>
<dbReference type="EMBL" id="CP134050">
    <property type="protein sequence ID" value="WNC12239.1"/>
    <property type="molecule type" value="Genomic_DNA"/>
</dbReference>
<name>A0ABY9SY90_BREBE</name>
<organism evidence="2 3">
    <name type="scientific">Brevibacillus brevis</name>
    <name type="common">Bacillus brevis</name>
    <dbReference type="NCBI Taxonomy" id="1393"/>
    <lineage>
        <taxon>Bacteria</taxon>
        <taxon>Bacillati</taxon>
        <taxon>Bacillota</taxon>
        <taxon>Bacilli</taxon>
        <taxon>Bacillales</taxon>
        <taxon>Paenibacillaceae</taxon>
        <taxon>Brevibacillus</taxon>
    </lineage>
</organism>
<proteinExistence type="predicted"/>
<dbReference type="SUPFAM" id="SSF51695">
    <property type="entry name" value="PLC-like phosphodiesterases"/>
    <property type="match status" value="1"/>
</dbReference>
<gene>
    <name evidence="2" type="ORF">RGB73_15980</name>
</gene>
<dbReference type="Pfam" id="PF03009">
    <property type="entry name" value="GDPD"/>
    <property type="match status" value="1"/>
</dbReference>
<dbReference type="GO" id="GO:0016787">
    <property type="term" value="F:hydrolase activity"/>
    <property type="evidence" value="ECO:0007669"/>
    <property type="project" value="UniProtKB-KW"/>
</dbReference>
<evidence type="ECO:0000259" key="1">
    <source>
        <dbReference type="PROSITE" id="PS51704"/>
    </source>
</evidence>
<dbReference type="PANTHER" id="PTHR43805">
    <property type="entry name" value="GLYCEROPHOSPHORYL DIESTER PHOSPHODIESTERASE"/>
    <property type="match status" value="1"/>
</dbReference>
<dbReference type="PANTHER" id="PTHR43805:SF1">
    <property type="entry name" value="GP-PDE DOMAIN-CONTAINING PROTEIN"/>
    <property type="match status" value="1"/>
</dbReference>
<dbReference type="EC" id="3.1.4.-" evidence="2"/>
<dbReference type="RefSeq" id="WP_310763510.1">
    <property type="nucleotide sequence ID" value="NZ_CP134050.1"/>
</dbReference>
<protein>
    <submittedName>
        <fullName evidence="2">Glycerophosphodiester phosphodiesterase family protein</fullName>
        <ecNumber evidence="2">3.1.4.-</ecNumber>
    </submittedName>
</protein>
<dbReference type="CDD" id="cd08613">
    <property type="entry name" value="GDPD_GDE4_like_1"/>
    <property type="match status" value="1"/>
</dbReference>
<evidence type="ECO:0000313" key="3">
    <source>
        <dbReference type="Proteomes" id="UP001256827"/>
    </source>
</evidence>
<keyword evidence="2" id="KW-0378">Hydrolase</keyword>
<dbReference type="InterPro" id="IPR017946">
    <property type="entry name" value="PLC-like_Pdiesterase_TIM-brl"/>
</dbReference>
<dbReference type="Gene3D" id="3.20.20.190">
    <property type="entry name" value="Phosphatidylinositol (PI) phosphodiesterase"/>
    <property type="match status" value="1"/>
</dbReference>
<reference evidence="2 3" key="1">
    <citation type="submission" date="2023-09" db="EMBL/GenBank/DDBJ databases">
        <title>Complete Genome and Methylome dissection of Bacillus brevis NEB573 original source of BbsI restriction endonuclease.</title>
        <authorList>
            <person name="Fomenkov A."/>
            <person name="Roberts R.D."/>
        </authorList>
    </citation>
    <scope>NUCLEOTIDE SEQUENCE [LARGE SCALE GENOMIC DNA]</scope>
    <source>
        <strain evidence="2 3">NEB573</strain>
    </source>
</reference>
<accession>A0ABY9SY90</accession>
<keyword evidence="3" id="KW-1185">Reference proteome</keyword>
<dbReference type="PROSITE" id="PS51704">
    <property type="entry name" value="GP_PDE"/>
    <property type="match status" value="1"/>
</dbReference>
<dbReference type="InterPro" id="IPR030395">
    <property type="entry name" value="GP_PDE_dom"/>
</dbReference>